<proteinExistence type="predicted"/>
<protein>
    <recommendedName>
        <fullName evidence="3">DUF91 domain-containing protein</fullName>
    </recommendedName>
</protein>
<dbReference type="EMBL" id="MHCO01000027">
    <property type="protein sequence ID" value="OGY23849.1"/>
    <property type="molecule type" value="Genomic_DNA"/>
</dbReference>
<reference evidence="1 2" key="1">
    <citation type="journal article" date="2016" name="Nat. Commun.">
        <title>Thousands of microbial genomes shed light on interconnected biogeochemical processes in an aquifer system.</title>
        <authorList>
            <person name="Anantharaman K."/>
            <person name="Brown C.T."/>
            <person name="Hug L.A."/>
            <person name="Sharon I."/>
            <person name="Castelle C.J."/>
            <person name="Probst A.J."/>
            <person name="Thomas B.C."/>
            <person name="Singh A."/>
            <person name="Wilkins M.J."/>
            <person name="Karaoz U."/>
            <person name="Brodie E.L."/>
            <person name="Williams K.H."/>
            <person name="Hubbard S.S."/>
            <person name="Banfield J.F."/>
        </authorList>
    </citation>
    <scope>NUCLEOTIDE SEQUENCE [LARGE SCALE GENOMIC DNA]</scope>
</reference>
<name>A0A1G1W842_9BACT</name>
<evidence type="ECO:0000313" key="1">
    <source>
        <dbReference type="EMBL" id="OGY23849.1"/>
    </source>
</evidence>
<dbReference type="InterPro" id="IPR011856">
    <property type="entry name" value="tRNA_endonuc-like_dom_sf"/>
</dbReference>
<evidence type="ECO:0008006" key="3">
    <source>
        <dbReference type="Google" id="ProtNLM"/>
    </source>
</evidence>
<gene>
    <name evidence="1" type="ORF">A2126_00525</name>
</gene>
<comment type="caution">
    <text evidence="1">The sequence shown here is derived from an EMBL/GenBank/DDBJ whole genome shotgun (WGS) entry which is preliminary data.</text>
</comment>
<accession>A0A1G1W842</accession>
<dbReference type="Proteomes" id="UP000178493">
    <property type="component" value="Unassembled WGS sequence"/>
</dbReference>
<sequence>MAIIISKNGKDAVKVDKSDFQLEDKLQQYIYDNPESIPLYDIKEDIRLLILAREFTTKSGSIDALGVDKDGEIYLVETKFYKNPDKRTVVAQVLDYGAALWSSFRDFNDFAEQVSYHTNKDFNQNLNQRICDFFGISDEETDTLLENAKQNLRDGNFKFVVLMDHLHDQLKDLIIFLNNNSEFTVYAVELEYYKHEEFEILIPKIYGAEVKKSIGINATRQKIPTDEEFIHAYQGREEQEKLKQLFNFFNDLKEGRKEIEDVTASKTPKYLNFNISLSQNEKIYVSLGINPEYEGGGLQFWTPKEYEKKSKELIKQSLGKGAVLKDLKTQSGKIAKWQLEDYSTEKFEELLRNLAKI</sequence>
<dbReference type="AlphaFoldDB" id="A0A1G1W842"/>
<evidence type="ECO:0000313" key="2">
    <source>
        <dbReference type="Proteomes" id="UP000178493"/>
    </source>
</evidence>
<organism evidence="1 2">
    <name type="scientific">Candidatus Woykebacteria bacterium GWB1_45_5</name>
    <dbReference type="NCBI Taxonomy" id="1802592"/>
    <lineage>
        <taxon>Bacteria</taxon>
        <taxon>Candidatus Woykeibacteriota</taxon>
    </lineage>
</organism>
<dbReference type="GO" id="GO:0003676">
    <property type="term" value="F:nucleic acid binding"/>
    <property type="evidence" value="ECO:0007669"/>
    <property type="project" value="InterPro"/>
</dbReference>
<dbReference type="Gene3D" id="3.40.1350.10">
    <property type="match status" value="1"/>
</dbReference>